<feature type="signal peptide" evidence="1">
    <location>
        <begin position="1"/>
        <end position="22"/>
    </location>
</feature>
<keyword evidence="3" id="KW-1185">Reference proteome</keyword>
<evidence type="ECO:0000313" key="3">
    <source>
        <dbReference type="Proteomes" id="UP000706926"/>
    </source>
</evidence>
<proteinExistence type="predicted"/>
<sequence length="215" mass="23692">MRHLKYVVLALLSAVICFGLWSTDNDVAGIPEDIQHYAEGAGLEEFRRLILEDPAGYGYKNEEEVNSVTLGPGFEVHFFDANKFDRVTDSLMDLSKPTGQYEFIVYSGGAGKSFLSIERHNAGFRVVMAGGDASRLDKSLDIMKGSLSVNHETTSPALIKDGNVRFLVAHINGKEVNVPDIPAEKSAILGGMNNNQVWDSEKTIKFLKQARAQVR</sequence>
<feature type="chain" id="PRO_5045248074" evidence="1">
    <location>
        <begin position="23"/>
        <end position="215"/>
    </location>
</feature>
<evidence type="ECO:0000313" key="2">
    <source>
        <dbReference type="EMBL" id="MBP1893587.1"/>
    </source>
</evidence>
<comment type="caution">
    <text evidence="2">The sequence shown here is derived from an EMBL/GenBank/DDBJ whole genome shotgun (WGS) entry which is preliminary data.</text>
</comment>
<gene>
    <name evidence="2" type="ORF">J2Z18_002690</name>
</gene>
<dbReference type="Proteomes" id="UP000706926">
    <property type="component" value="Unassembled WGS sequence"/>
</dbReference>
<organism evidence="2 3">
    <name type="scientific">Paenibacillus lactis</name>
    <dbReference type="NCBI Taxonomy" id="228574"/>
    <lineage>
        <taxon>Bacteria</taxon>
        <taxon>Bacillati</taxon>
        <taxon>Bacillota</taxon>
        <taxon>Bacilli</taxon>
        <taxon>Bacillales</taxon>
        <taxon>Paenibacillaceae</taxon>
        <taxon>Paenibacillus</taxon>
    </lineage>
</organism>
<dbReference type="GeneID" id="95404671"/>
<keyword evidence="1" id="KW-0732">Signal</keyword>
<evidence type="ECO:0000256" key="1">
    <source>
        <dbReference type="SAM" id="SignalP"/>
    </source>
</evidence>
<protein>
    <submittedName>
        <fullName evidence="2">Uncharacterized protein</fullName>
    </submittedName>
</protein>
<name>A0ABS4FBG7_9BACL</name>
<dbReference type="EMBL" id="JAGGKI010000006">
    <property type="protein sequence ID" value="MBP1893587.1"/>
    <property type="molecule type" value="Genomic_DNA"/>
</dbReference>
<accession>A0ABS4FBG7</accession>
<reference evidence="2 3" key="1">
    <citation type="submission" date="2021-03" db="EMBL/GenBank/DDBJ databases">
        <title>Genomic Encyclopedia of Type Strains, Phase IV (KMG-IV): sequencing the most valuable type-strain genomes for metagenomic binning, comparative biology and taxonomic classification.</title>
        <authorList>
            <person name="Goeker M."/>
        </authorList>
    </citation>
    <scope>NUCLEOTIDE SEQUENCE [LARGE SCALE GENOMIC DNA]</scope>
    <source>
        <strain evidence="2 3">DSM 15596</strain>
    </source>
</reference>
<dbReference type="RefSeq" id="WP_007130073.1">
    <property type="nucleotide sequence ID" value="NZ_BOSA01000008.1"/>
</dbReference>